<evidence type="ECO:0000313" key="5">
    <source>
        <dbReference type="Proteomes" id="UP000201873"/>
    </source>
</evidence>
<gene>
    <name evidence="4" type="ORF">SKPV-WA-145</name>
</gene>
<organism evidence="4 5">
    <name type="scientific">Skunkpox virus</name>
    <dbReference type="NCBI Taxonomy" id="160796"/>
    <lineage>
        <taxon>Viruses</taxon>
        <taxon>Varidnaviria</taxon>
        <taxon>Bamfordvirae</taxon>
        <taxon>Nucleocytoviricota</taxon>
        <taxon>Pokkesviricetes</taxon>
        <taxon>Chitovirales</taxon>
        <taxon>Poxviridae</taxon>
        <taxon>Chordopoxvirinae</taxon>
        <taxon>Orthopoxvirus</taxon>
        <taxon>Orthopoxvirus skunkpox</taxon>
    </lineage>
</organism>
<dbReference type="OrthoDB" id="3405at10239"/>
<dbReference type="GO" id="GO:0019031">
    <property type="term" value="C:viral envelope"/>
    <property type="evidence" value="ECO:0007669"/>
    <property type="project" value="InterPro"/>
</dbReference>
<evidence type="ECO:0000256" key="1">
    <source>
        <dbReference type="ARBA" id="ARBA00004328"/>
    </source>
</evidence>
<keyword evidence="2" id="KW-0946">Virion</keyword>
<dbReference type="Proteomes" id="UP000201873">
    <property type="component" value="Segment"/>
</dbReference>
<dbReference type="EMBL" id="KU749310">
    <property type="protein sequence ID" value="AOP31624.1"/>
    <property type="molecule type" value="Genomic_DNA"/>
</dbReference>
<dbReference type="Pfam" id="PF06086">
    <property type="entry name" value="Pox_A30L_A26L"/>
    <property type="match status" value="1"/>
</dbReference>
<name>A0A1C9KBT9_9POXV</name>
<dbReference type="GeneID" id="29057723"/>
<keyword evidence="5" id="KW-1185">Reference proteome</keyword>
<evidence type="ECO:0000256" key="2">
    <source>
        <dbReference type="ARBA" id="ARBA00022844"/>
    </source>
</evidence>
<evidence type="ECO:0000313" key="4">
    <source>
        <dbReference type="EMBL" id="AOP31624.1"/>
    </source>
</evidence>
<feature type="compositionally biased region" description="Acidic residues" evidence="3">
    <location>
        <begin position="368"/>
        <end position="389"/>
    </location>
</feature>
<dbReference type="GO" id="GO:0019064">
    <property type="term" value="P:fusion of virus membrane with host plasma membrane"/>
    <property type="evidence" value="ECO:0007669"/>
    <property type="project" value="InterPro"/>
</dbReference>
<evidence type="ECO:0000256" key="3">
    <source>
        <dbReference type="SAM" id="MobiDB-lite"/>
    </source>
</evidence>
<dbReference type="InterPro" id="IPR009285">
    <property type="entry name" value="Poxvirus_A26L"/>
</dbReference>
<reference evidence="4 5" key="1">
    <citation type="journal article" date="2016" name="Virus Genes">
        <title>The genomes of three North American orthopoxviruses.</title>
        <authorList>
            <person name="Smithson C."/>
            <person name="Tang N."/>
            <person name="Sammons S."/>
            <person name="Frace M."/>
            <person name="Batra D."/>
            <person name="Li Y."/>
            <person name="Emerson G.L."/>
            <person name="Carroll D.S."/>
            <person name="Upton C."/>
        </authorList>
    </citation>
    <scope>NUCLEOTIDE SEQUENCE [LARGE SCALE GENOMIC DNA]</scope>
    <source>
        <strain evidence="4 5">WA</strain>
    </source>
</reference>
<feature type="region of interest" description="Disordered" evidence="3">
    <location>
        <begin position="355"/>
        <end position="431"/>
    </location>
</feature>
<dbReference type="InterPro" id="IPR003436">
    <property type="entry name" value="Chordopox_Fusion/A27"/>
</dbReference>
<protein>
    <submittedName>
        <fullName evidence="4">p4c</fullName>
    </submittedName>
</protein>
<dbReference type="KEGG" id="vg:29057723"/>
<sequence>MDDYLLNVQGLEPIVQAVNVSSITAFKSMIDDTWTEAIKATTCIGRKHRNIINSVIRDFMKAYPKMDQDKKSPIGAPMQWLTPYYISKNEYYKTMLAYDNGSLNARFKTLNIYMITTVGQYILYIVFCIISGKNHDGSPYIYDTEITSNDKNLIYDRIKFSCKQILEDQLIMVLRLKNKFMFIGSPMYLWFNVNGAEIYNEIYNKSGGDAYRTREIGRLIHAFIYYNSISGRFLNNFALIKFTYLGEDWTFSMSIPEYIFYGLGYSVFDIFEKFSDDAILVYIRTNETDGYDYVEFNDKGKHQVLEDIPDSYELVHGVRLINDDMDTRYIHFGFRNMMIINDDCSDIQASAEFATDTGHHKDSKINTEEDDDDSIPEPEDDIDDDDYDNTDPTPIPKPKPRPPFPRPNGYPEPPKRHPIEKPDPAKKDSDRVKLDNSILNTLDHNLNIIGQYCCDTDAVNRLEHHIETLGQYAVILSRKINMQSLMFPWPLPTVHPHAIDGSIPPHGRSTIL</sequence>
<proteinExistence type="predicted"/>
<accession>A0A1C9KBT9</accession>
<feature type="compositionally biased region" description="Basic and acidic residues" evidence="3">
    <location>
        <begin position="413"/>
        <end position="431"/>
    </location>
</feature>
<feature type="compositionally biased region" description="Pro residues" evidence="3">
    <location>
        <begin position="393"/>
        <end position="412"/>
    </location>
</feature>
<dbReference type="Pfam" id="PF02346">
    <property type="entry name" value="Vac_Fusion"/>
    <property type="match status" value="1"/>
</dbReference>
<comment type="subcellular location">
    <subcellularLocation>
        <location evidence="1">Virion</location>
    </subcellularLocation>
</comment>
<feature type="compositionally biased region" description="Basic and acidic residues" evidence="3">
    <location>
        <begin position="357"/>
        <end position="367"/>
    </location>
</feature>
<dbReference type="RefSeq" id="YP_009282839.1">
    <property type="nucleotide sequence ID" value="NC_031038.1"/>
</dbReference>